<gene>
    <name evidence="1" type="ORF">STCU_03524</name>
</gene>
<reference evidence="1 2" key="1">
    <citation type="journal article" date="2013" name="PLoS ONE">
        <title>Predicting the Proteins of Angomonas deanei, Strigomonas culicis and Their Respective Endosymbionts Reveals New Aspects of the Trypanosomatidae Family.</title>
        <authorList>
            <person name="Motta M.C."/>
            <person name="Martins A.C."/>
            <person name="de Souza S.S."/>
            <person name="Catta-Preta C.M."/>
            <person name="Silva R."/>
            <person name="Klein C.C."/>
            <person name="de Almeida L.G."/>
            <person name="de Lima Cunha O."/>
            <person name="Ciapina L.P."/>
            <person name="Brocchi M."/>
            <person name="Colabardini A.C."/>
            <person name="de Araujo Lima B."/>
            <person name="Machado C.R."/>
            <person name="de Almeida Soares C.M."/>
            <person name="Probst C.M."/>
            <person name="de Menezes C.B."/>
            <person name="Thompson C.E."/>
            <person name="Bartholomeu D.C."/>
            <person name="Gradia D.F."/>
            <person name="Pavoni D.P."/>
            <person name="Grisard E.C."/>
            <person name="Fantinatti-Garboggini F."/>
            <person name="Marchini F.K."/>
            <person name="Rodrigues-Luiz G.F."/>
            <person name="Wagner G."/>
            <person name="Goldman G.H."/>
            <person name="Fietto J.L."/>
            <person name="Elias M.C."/>
            <person name="Goldman M.H."/>
            <person name="Sagot M.F."/>
            <person name="Pereira M."/>
            <person name="Stoco P.H."/>
            <person name="de Mendonca-Neto R.P."/>
            <person name="Teixeira S.M."/>
            <person name="Maciel T.E."/>
            <person name="de Oliveira Mendes T.A."/>
            <person name="Urmenyi T.P."/>
            <person name="de Souza W."/>
            <person name="Schenkman S."/>
            <person name="de Vasconcelos A.T."/>
        </authorList>
    </citation>
    <scope>NUCLEOTIDE SEQUENCE [LARGE SCALE GENOMIC DNA]</scope>
</reference>
<evidence type="ECO:0000313" key="1">
    <source>
        <dbReference type="EMBL" id="EPY31302.1"/>
    </source>
</evidence>
<accession>S9UKD7</accession>
<sequence length="395" mass="42456">MNVSLDYSAMIDAPEVVWFNMCRANDVTPSTVKPQLLHMIGGTVCQQKLGGGFIQVVLGCIPDLETESFTFDAIPDAKDIHKEGHPPPAVCFASLDTKLSLQYERVLSSHLNQLAANLGKACPLVGGLYPSVNNPNSETKPTEQLEDSIFFINARVFKGSAAAIIMRSKMLQARATSIVPSIGVGSATVDEMTCEDGIYTILKLNGRTATDVIKDVYMSEDLRDKPCKVFLGVHYKDVSVPVSFIGNPKSGIIQFTLPGEMVVRPGDTIDFLVDDAELDTEAAASLLLGLEKEAKPISIEKDITIAREARKNIVASSAAAFHFSHVGLNSIARPEAAIINLGNSNVLFAPSILQRCLGKSFPNSGFFSPGQVATVSDITAIFPRSSTYCILEGLS</sequence>
<comment type="caution">
    <text evidence="1">The sequence shown here is derived from an EMBL/GenBank/DDBJ whole genome shotgun (WGS) entry which is preliminary data.</text>
</comment>
<proteinExistence type="predicted"/>
<dbReference type="EMBL" id="ATMH01003524">
    <property type="protein sequence ID" value="EPY31302.1"/>
    <property type="molecule type" value="Genomic_DNA"/>
</dbReference>
<dbReference type="OrthoDB" id="277129at2759"/>
<dbReference type="Proteomes" id="UP000015354">
    <property type="component" value="Unassembled WGS sequence"/>
</dbReference>
<keyword evidence="2" id="KW-1185">Reference proteome</keyword>
<name>S9UKD7_9TRYP</name>
<dbReference type="AlphaFoldDB" id="S9UKD7"/>
<evidence type="ECO:0000313" key="2">
    <source>
        <dbReference type="Proteomes" id="UP000015354"/>
    </source>
</evidence>
<protein>
    <submittedName>
        <fullName evidence="1">Uncharacterized protein</fullName>
    </submittedName>
</protein>
<organism evidence="1 2">
    <name type="scientific">Strigomonas culicis</name>
    <dbReference type="NCBI Taxonomy" id="28005"/>
    <lineage>
        <taxon>Eukaryota</taxon>
        <taxon>Discoba</taxon>
        <taxon>Euglenozoa</taxon>
        <taxon>Kinetoplastea</taxon>
        <taxon>Metakinetoplastina</taxon>
        <taxon>Trypanosomatida</taxon>
        <taxon>Trypanosomatidae</taxon>
        <taxon>Strigomonadinae</taxon>
        <taxon>Strigomonas</taxon>
    </lineage>
</organism>